<dbReference type="STRING" id="1123357.SAMN02745244_00426"/>
<evidence type="ECO:0000313" key="1">
    <source>
        <dbReference type="EMBL" id="SHI46676.1"/>
    </source>
</evidence>
<dbReference type="RefSeq" id="WP_073185906.1">
    <property type="nucleotide sequence ID" value="NZ_FQZG01000006.1"/>
</dbReference>
<dbReference type="OrthoDB" id="5075201at2"/>
<dbReference type="EMBL" id="FQZG01000006">
    <property type="protein sequence ID" value="SHI46676.1"/>
    <property type="molecule type" value="Genomic_DNA"/>
</dbReference>
<dbReference type="PROSITE" id="PS51257">
    <property type="entry name" value="PROKAR_LIPOPROTEIN"/>
    <property type="match status" value="1"/>
</dbReference>
<accession>A0A1M6BDA2</accession>
<sequence>MLTRVQSGSIVASVAVLVIGVGCSGAGVMLPTGYENLPPCEVRQYVVERLPEVGEPGCNMEGSTLLFPDGTVIAIEEVGTSFVRQVEAPHGPEFHSLNWGVPGVGAAFIEDGSVQGVWATSAKALDLHRQQLRVDGY</sequence>
<proteinExistence type="predicted"/>
<evidence type="ECO:0000313" key="2">
    <source>
        <dbReference type="Proteomes" id="UP000184512"/>
    </source>
</evidence>
<organism evidence="1 2">
    <name type="scientific">Tessaracoccus bendigoensis DSM 12906</name>
    <dbReference type="NCBI Taxonomy" id="1123357"/>
    <lineage>
        <taxon>Bacteria</taxon>
        <taxon>Bacillati</taxon>
        <taxon>Actinomycetota</taxon>
        <taxon>Actinomycetes</taxon>
        <taxon>Propionibacteriales</taxon>
        <taxon>Propionibacteriaceae</taxon>
        <taxon>Tessaracoccus</taxon>
    </lineage>
</organism>
<name>A0A1M6BDA2_9ACTN</name>
<dbReference type="AlphaFoldDB" id="A0A1M6BDA2"/>
<gene>
    <name evidence="1" type="ORF">SAMN02745244_00426</name>
</gene>
<keyword evidence="2" id="KW-1185">Reference proteome</keyword>
<dbReference type="Proteomes" id="UP000184512">
    <property type="component" value="Unassembled WGS sequence"/>
</dbReference>
<protein>
    <submittedName>
        <fullName evidence="1">Uncharacterized protein</fullName>
    </submittedName>
</protein>
<reference evidence="2" key="1">
    <citation type="submission" date="2016-11" db="EMBL/GenBank/DDBJ databases">
        <authorList>
            <person name="Varghese N."/>
            <person name="Submissions S."/>
        </authorList>
    </citation>
    <scope>NUCLEOTIDE SEQUENCE [LARGE SCALE GENOMIC DNA]</scope>
    <source>
        <strain evidence="2">DSM 12906</strain>
    </source>
</reference>